<dbReference type="EMBL" id="CP000473">
    <property type="protein sequence ID" value="ABJ82887.1"/>
    <property type="molecule type" value="Genomic_DNA"/>
</dbReference>
<proteinExistence type="inferred from homology"/>
<comment type="similarity">
    <text evidence="1">Belongs to the AHA1 family.</text>
</comment>
<dbReference type="Gene3D" id="3.30.530.20">
    <property type="match status" value="1"/>
</dbReference>
<protein>
    <submittedName>
        <fullName evidence="3">Activator of Hsp90 ATPase 1 family protein</fullName>
    </submittedName>
</protein>
<sequence length="168" mass="18804">MQPGGCMSSDRIEKKILLRAPLARVWRALSDSTEFGLWFGMRFTAAFTPGALMRGVIVPTVADPEVAKARKQYEGIPFEITIQEMEPERRFSFRWHPGAIDPAVDYSAEPTTLVVFELEQTAEGVLLTLTESGFDQIPLARRAQAFTQNEQGWAMVVKMLGDYVVHAP</sequence>
<evidence type="ECO:0000313" key="3">
    <source>
        <dbReference type="EMBL" id="ABJ82887.1"/>
    </source>
</evidence>
<dbReference type="SUPFAM" id="SSF55961">
    <property type="entry name" value="Bet v1-like"/>
    <property type="match status" value="1"/>
</dbReference>
<dbReference type="HOGENOM" id="CLU_108923_2_0_0"/>
<dbReference type="eggNOG" id="COG3832">
    <property type="taxonomic scope" value="Bacteria"/>
</dbReference>
<dbReference type="InterPro" id="IPR023393">
    <property type="entry name" value="START-like_dom_sf"/>
</dbReference>
<evidence type="ECO:0000256" key="1">
    <source>
        <dbReference type="ARBA" id="ARBA00006817"/>
    </source>
</evidence>
<dbReference type="STRING" id="234267.Acid_1897"/>
<feature type="domain" description="Activator of Hsp90 ATPase homologue 1/2-like C-terminal" evidence="2">
    <location>
        <begin position="19"/>
        <end position="164"/>
    </location>
</feature>
<name>Q027C6_SOLUE</name>
<dbReference type="KEGG" id="sus:Acid_1897"/>
<accession>Q027C6</accession>
<reference evidence="3" key="1">
    <citation type="submission" date="2006-10" db="EMBL/GenBank/DDBJ databases">
        <title>Complete sequence of Solibacter usitatus Ellin6076.</title>
        <authorList>
            <consortium name="US DOE Joint Genome Institute"/>
            <person name="Copeland A."/>
            <person name="Lucas S."/>
            <person name="Lapidus A."/>
            <person name="Barry K."/>
            <person name="Detter J.C."/>
            <person name="Glavina del Rio T."/>
            <person name="Hammon N."/>
            <person name="Israni S."/>
            <person name="Dalin E."/>
            <person name="Tice H."/>
            <person name="Pitluck S."/>
            <person name="Thompson L.S."/>
            <person name="Brettin T."/>
            <person name="Bruce D."/>
            <person name="Han C."/>
            <person name="Tapia R."/>
            <person name="Gilna P."/>
            <person name="Schmutz J."/>
            <person name="Larimer F."/>
            <person name="Land M."/>
            <person name="Hauser L."/>
            <person name="Kyrpides N."/>
            <person name="Mikhailova N."/>
            <person name="Janssen P.H."/>
            <person name="Kuske C.R."/>
            <person name="Richardson P."/>
        </authorList>
    </citation>
    <scope>NUCLEOTIDE SEQUENCE</scope>
    <source>
        <strain evidence="3">Ellin6076</strain>
    </source>
</reference>
<organism evidence="3">
    <name type="scientific">Solibacter usitatus (strain Ellin6076)</name>
    <dbReference type="NCBI Taxonomy" id="234267"/>
    <lineage>
        <taxon>Bacteria</taxon>
        <taxon>Pseudomonadati</taxon>
        <taxon>Acidobacteriota</taxon>
        <taxon>Terriglobia</taxon>
        <taxon>Bryobacterales</taxon>
        <taxon>Solibacteraceae</taxon>
        <taxon>Candidatus Solibacter</taxon>
    </lineage>
</organism>
<gene>
    <name evidence="3" type="ordered locus">Acid_1897</name>
</gene>
<dbReference type="Pfam" id="PF08327">
    <property type="entry name" value="AHSA1"/>
    <property type="match status" value="1"/>
</dbReference>
<dbReference type="InParanoid" id="Q027C6"/>
<dbReference type="AlphaFoldDB" id="Q027C6"/>
<dbReference type="InterPro" id="IPR013538">
    <property type="entry name" value="ASHA1/2-like_C"/>
</dbReference>
<evidence type="ECO:0000259" key="2">
    <source>
        <dbReference type="Pfam" id="PF08327"/>
    </source>
</evidence>
<dbReference type="CDD" id="cd08898">
    <property type="entry name" value="SRPBCC_CalC_Aha1-like_5"/>
    <property type="match status" value="1"/>
</dbReference>